<dbReference type="Proteomes" id="UP001164539">
    <property type="component" value="Chromosome 14"/>
</dbReference>
<evidence type="ECO:0000313" key="1">
    <source>
        <dbReference type="EMBL" id="KAJ4702006.1"/>
    </source>
</evidence>
<keyword evidence="2" id="KW-1185">Reference proteome</keyword>
<organism evidence="1 2">
    <name type="scientific">Melia azedarach</name>
    <name type="common">Chinaberry tree</name>
    <dbReference type="NCBI Taxonomy" id="155640"/>
    <lineage>
        <taxon>Eukaryota</taxon>
        <taxon>Viridiplantae</taxon>
        <taxon>Streptophyta</taxon>
        <taxon>Embryophyta</taxon>
        <taxon>Tracheophyta</taxon>
        <taxon>Spermatophyta</taxon>
        <taxon>Magnoliopsida</taxon>
        <taxon>eudicotyledons</taxon>
        <taxon>Gunneridae</taxon>
        <taxon>Pentapetalae</taxon>
        <taxon>rosids</taxon>
        <taxon>malvids</taxon>
        <taxon>Sapindales</taxon>
        <taxon>Meliaceae</taxon>
        <taxon>Melia</taxon>
    </lineage>
</organism>
<dbReference type="EMBL" id="CM051407">
    <property type="protein sequence ID" value="KAJ4702006.1"/>
    <property type="molecule type" value="Genomic_DNA"/>
</dbReference>
<reference evidence="1 2" key="1">
    <citation type="journal article" date="2023" name="Science">
        <title>Complex scaffold remodeling in plant triterpene biosynthesis.</title>
        <authorList>
            <person name="De La Pena R."/>
            <person name="Hodgson H."/>
            <person name="Liu J.C."/>
            <person name="Stephenson M.J."/>
            <person name="Martin A.C."/>
            <person name="Owen C."/>
            <person name="Harkess A."/>
            <person name="Leebens-Mack J."/>
            <person name="Jimenez L.E."/>
            <person name="Osbourn A."/>
            <person name="Sattely E.S."/>
        </authorList>
    </citation>
    <scope>NUCLEOTIDE SEQUENCE [LARGE SCALE GENOMIC DNA]</scope>
    <source>
        <strain evidence="2">cv. JPN11</strain>
        <tissue evidence="1">Leaf</tissue>
    </source>
</reference>
<protein>
    <submittedName>
        <fullName evidence="1">Peroxidase</fullName>
    </submittedName>
</protein>
<name>A0ACC1WS25_MELAZ</name>
<gene>
    <name evidence="1" type="ORF">OWV82_025152</name>
</gene>
<evidence type="ECO:0000313" key="2">
    <source>
        <dbReference type="Proteomes" id="UP001164539"/>
    </source>
</evidence>
<accession>A0ACC1WS25</accession>
<comment type="caution">
    <text evidence="1">The sequence shown here is derived from an EMBL/GenBank/DDBJ whole genome shotgun (WGS) entry which is preliminary data.</text>
</comment>
<proteinExistence type="predicted"/>
<keyword evidence="1" id="KW-0560">Oxidoreductase</keyword>
<sequence>MAFFKFTISFMLLALLSARFSLAHPGIGFGWGGGSGQFGGGFHGLFPQFYQFSCPQVDDIVISVLQKAIAKEPRTAASLLRLHFHDCFVQGCDASVLLDDTATIVSEKNSLPNKNSLRGFEVIDEIKAKLEEACPHTVSCADIVALAARGSIVLSGGPSWELPLGRKDSKTASLSGSNNNIPPPNSTIQKLITSFKRQGLDEVDLVALSGGHTIGVARCVSFKQRLYNQNGNNQPDQTLERTYYYGLKSVCPRTGGDNNITPLDFASTVKFDNTYFQLILLGKGLLNSDEVLLTGNVGNIVKLVETFAVDEELFFNQFAQSMVKMGNINPLTGFNGEVRKNCRRVN</sequence>
<keyword evidence="1" id="KW-0575">Peroxidase</keyword>